<name>A0A2K0UB25_TRIHA</name>
<sequence>MATSEEHRRDVSHSQFGDYTVINQGNLQRNLHFHLPYRQARAGAVRVIPYLDNDDVVYRQDLIEKLDKLLSSTAGLRSAAL</sequence>
<evidence type="ECO:0000313" key="2">
    <source>
        <dbReference type="Proteomes" id="UP000236290"/>
    </source>
</evidence>
<gene>
    <name evidence="1" type="ORF">THARTR1_04677</name>
</gene>
<reference evidence="1 2" key="1">
    <citation type="submission" date="2017-02" db="EMBL/GenBank/DDBJ databases">
        <title>Genomes of Trichoderma spp. with biocontrol activity.</title>
        <authorList>
            <person name="Gardiner D."/>
            <person name="Kazan K."/>
            <person name="Vos C."/>
            <person name="Harvey P."/>
        </authorList>
    </citation>
    <scope>NUCLEOTIDE SEQUENCE [LARGE SCALE GENOMIC DNA]</scope>
    <source>
        <strain evidence="1 2">Tr1</strain>
    </source>
</reference>
<dbReference type="OrthoDB" id="5986190at2759"/>
<organism evidence="1 2">
    <name type="scientific">Trichoderma harzianum</name>
    <name type="common">Hypocrea lixii</name>
    <dbReference type="NCBI Taxonomy" id="5544"/>
    <lineage>
        <taxon>Eukaryota</taxon>
        <taxon>Fungi</taxon>
        <taxon>Dikarya</taxon>
        <taxon>Ascomycota</taxon>
        <taxon>Pezizomycotina</taxon>
        <taxon>Sordariomycetes</taxon>
        <taxon>Hypocreomycetidae</taxon>
        <taxon>Hypocreales</taxon>
        <taxon>Hypocreaceae</taxon>
        <taxon>Trichoderma</taxon>
    </lineage>
</organism>
<dbReference type="EMBL" id="MTYI01000056">
    <property type="protein sequence ID" value="PNP54988.1"/>
    <property type="molecule type" value="Genomic_DNA"/>
</dbReference>
<dbReference type="AlphaFoldDB" id="A0A2K0UB25"/>
<accession>A0A2K0UB25</accession>
<protein>
    <submittedName>
        <fullName evidence="1">Uncharacterized protein</fullName>
    </submittedName>
</protein>
<proteinExistence type="predicted"/>
<evidence type="ECO:0000313" key="1">
    <source>
        <dbReference type="EMBL" id="PNP54988.1"/>
    </source>
</evidence>
<dbReference type="Proteomes" id="UP000236290">
    <property type="component" value="Unassembled WGS sequence"/>
</dbReference>
<comment type="caution">
    <text evidence="1">The sequence shown here is derived from an EMBL/GenBank/DDBJ whole genome shotgun (WGS) entry which is preliminary data.</text>
</comment>